<feature type="transmembrane region" description="Helical" evidence="8">
    <location>
        <begin position="139"/>
        <end position="164"/>
    </location>
</feature>
<protein>
    <recommendedName>
        <fullName evidence="6">Cytochrome aa3 subunit 3</fullName>
    </recommendedName>
</protein>
<evidence type="ECO:0000256" key="4">
    <source>
        <dbReference type="ARBA" id="ARBA00022989"/>
    </source>
</evidence>
<evidence type="ECO:0000256" key="1">
    <source>
        <dbReference type="ARBA" id="ARBA00004141"/>
    </source>
</evidence>
<comment type="similarity">
    <text evidence="2 7">Belongs to the cytochrome c oxidase subunit 3 family.</text>
</comment>
<dbReference type="GO" id="GO:0004129">
    <property type="term" value="F:cytochrome-c oxidase activity"/>
    <property type="evidence" value="ECO:0007669"/>
    <property type="project" value="InterPro"/>
</dbReference>
<organism evidence="10">
    <name type="scientific">Paraconexibacter sp. AEG42_29</name>
    <dbReference type="NCBI Taxonomy" id="2997339"/>
    <lineage>
        <taxon>Bacteria</taxon>
        <taxon>Bacillati</taxon>
        <taxon>Actinomycetota</taxon>
        <taxon>Thermoleophilia</taxon>
        <taxon>Solirubrobacterales</taxon>
        <taxon>Paraconexibacteraceae</taxon>
        <taxon>Paraconexibacter</taxon>
    </lineage>
</organism>
<dbReference type="InterPro" id="IPR035973">
    <property type="entry name" value="Cyt_c_oxidase_su3-like_sf"/>
</dbReference>
<evidence type="ECO:0000256" key="3">
    <source>
        <dbReference type="ARBA" id="ARBA00022692"/>
    </source>
</evidence>
<name>A0AAU7APB0_9ACTN</name>
<feature type="transmembrane region" description="Helical" evidence="8">
    <location>
        <begin position="30"/>
        <end position="51"/>
    </location>
</feature>
<gene>
    <name evidence="10" type="primary">caaA</name>
    <name evidence="10" type="ORF">DSM112329_00347</name>
</gene>
<dbReference type="InterPro" id="IPR013833">
    <property type="entry name" value="Cyt_c_oxidase_su3_a-hlx"/>
</dbReference>
<evidence type="ECO:0000256" key="7">
    <source>
        <dbReference type="RuleBase" id="RU003376"/>
    </source>
</evidence>
<comment type="subcellular location">
    <subcellularLocation>
        <location evidence="7">Cell membrane</location>
        <topology evidence="7">Multi-pass membrane protein</topology>
    </subcellularLocation>
    <subcellularLocation>
        <location evidence="1">Membrane</location>
        <topology evidence="1">Multi-pass membrane protein</topology>
    </subcellularLocation>
</comment>
<dbReference type="PANTHER" id="PTHR11403">
    <property type="entry name" value="CYTOCHROME C OXIDASE SUBUNIT III"/>
    <property type="match status" value="1"/>
</dbReference>
<accession>A0AAU7APB0</accession>
<dbReference type="PANTHER" id="PTHR11403:SF6">
    <property type="entry name" value="NITRIC OXIDE REDUCTASE SUBUNIT E"/>
    <property type="match status" value="1"/>
</dbReference>
<reference evidence="10" key="1">
    <citation type="submission" date="2022-12" db="EMBL/GenBank/DDBJ databases">
        <title>Paraconexibacter alkalitolerans sp. nov. and Baekduia alba sp. nov., isolated from soil and emended description of the genera Paraconexibacter (Chun et al., 2020) and Baekduia (An et al., 2020).</title>
        <authorList>
            <person name="Vieira S."/>
            <person name="Huber K.J."/>
            <person name="Geppert A."/>
            <person name="Wolf J."/>
            <person name="Neumann-Schaal M."/>
            <person name="Muesken M."/>
            <person name="Overmann J."/>
        </authorList>
    </citation>
    <scope>NUCLEOTIDE SEQUENCE</scope>
    <source>
        <strain evidence="10">AEG42_29</strain>
    </source>
</reference>
<dbReference type="AlphaFoldDB" id="A0AAU7APB0"/>
<evidence type="ECO:0000256" key="2">
    <source>
        <dbReference type="ARBA" id="ARBA00010581"/>
    </source>
</evidence>
<evidence type="ECO:0000256" key="8">
    <source>
        <dbReference type="SAM" id="Phobius"/>
    </source>
</evidence>
<dbReference type="EMBL" id="CP114014">
    <property type="protein sequence ID" value="XAY03528.1"/>
    <property type="molecule type" value="Genomic_DNA"/>
</dbReference>
<keyword evidence="4 8" id="KW-1133">Transmembrane helix</keyword>
<dbReference type="Pfam" id="PF00510">
    <property type="entry name" value="COX3"/>
    <property type="match status" value="1"/>
</dbReference>
<sequence>MLKTAAAAAAPPAVAESPAQERRVPGEAGIWVLILGDMTIFAVLFVTYLYYRADQADLFTRSQATLDQTYGAVNTLLLLGSSLLVVLAVRAIRRGIRGAPMLIAGAMACGVAFSVLKFVEYHAKVSHDLTAQTNDFYMFYFVLTGLHWFHLILGLTALTALLVLSRRPTLTRHQFAFVEGGACFWHMVDLLWIVLFPLLYLVR</sequence>
<evidence type="ECO:0000313" key="10">
    <source>
        <dbReference type="EMBL" id="XAY03528.1"/>
    </source>
</evidence>
<evidence type="ECO:0000256" key="6">
    <source>
        <dbReference type="ARBA" id="ARBA00031400"/>
    </source>
</evidence>
<dbReference type="InterPro" id="IPR000298">
    <property type="entry name" value="Cyt_c_oxidase-like_su3"/>
</dbReference>
<evidence type="ECO:0000259" key="9">
    <source>
        <dbReference type="PROSITE" id="PS50253"/>
    </source>
</evidence>
<feature type="domain" description="Heme-copper oxidase subunit III family profile" evidence="9">
    <location>
        <begin position="29"/>
        <end position="203"/>
    </location>
</feature>
<dbReference type="SUPFAM" id="SSF81452">
    <property type="entry name" value="Cytochrome c oxidase subunit III-like"/>
    <property type="match status" value="1"/>
</dbReference>
<dbReference type="KEGG" id="parq:DSM112329_00347"/>
<feature type="transmembrane region" description="Helical" evidence="8">
    <location>
        <begin position="176"/>
        <end position="202"/>
    </location>
</feature>
<proteinExistence type="inferred from homology"/>
<dbReference type="GO" id="GO:0019646">
    <property type="term" value="P:aerobic electron transport chain"/>
    <property type="evidence" value="ECO:0007669"/>
    <property type="project" value="InterPro"/>
</dbReference>
<dbReference type="Gene3D" id="1.20.120.80">
    <property type="entry name" value="Cytochrome c oxidase, subunit III, four-helix bundle"/>
    <property type="match status" value="1"/>
</dbReference>
<feature type="transmembrane region" description="Helical" evidence="8">
    <location>
        <begin position="71"/>
        <end position="89"/>
    </location>
</feature>
<dbReference type="PROSITE" id="PS50253">
    <property type="entry name" value="COX3"/>
    <property type="match status" value="1"/>
</dbReference>
<keyword evidence="5 8" id="KW-0472">Membrane</keyword>
<dbReference type="GO" id="GO:0005886">
    <property type="term" value="C:plasma membrane"/>
    <property type="evidence" value="ECO:0007669"/>
    <property type="project" value="UniProtKB-SubCell"/>
</dbReference>
<dbReference type="RefSeq" id="WP_354700084.1">
    <property type="nucleotide sequence ID" value="NZ_CP114014.1"/>
</dbReference>
<evidence type="ECO:0000256" key="5">
    <source>
        <dbReference type="ARBA" id="ARBA00023136"/>
    </source>
</evidence>
<keyword evidence="3 7" id="KW-0812">Transmembrane</keyword>
<dbReference type="InterPro" id="IPR024791">
    <property type="entry name" value="Cyt_c/ubiquinol_Oxase_su3"/>
</dbReference>
<feature type="transmembrane region" description="Helical" evidence="8">
    <location>
        <begin position="101"/>
        <end position="119"/>
    </location>
</feature>